<dbReference type="AlphaFoldDB" id="A0A0G4HXN7"/>
<gene>
    <name evidence="2" type="ORF">Cvel_9304</name>
</gene>
<evidence type="ECO:0000313" key="2">
    <source>
        <dbReference type="EMBL" id="CEM49270.1"/>
    </source>
</evidence>
<name>A0A0G4HXN7_9ALVE</name>
<evidence type="ECO:0000256" key="1">
    <source>
        <dbReference type="SAM" id="MobiDB-lite"/>
    </source>
</evidence>
<dbReference type="VEuPathDB" id="CryptoDB:Cvel_9304"/>
<dbReference type="EMBL" id="CDMZ01004283">
    <property type="protein sequence ID" value="CEM49270.1"/>
    <property type="molecule type" value="Genomic_DNA"/>
</dbReference>
<protein>
    <submittedName>
        <fullName evidence="2">Uncharacterized protein</fullName>
    </submittedName>
</protein>
<sequence length="483" mass="52875">MHQHPNVAVEKARHPTENTAIGFFETSSILSASKRTIEGPPSPIRLSTIGKSLPPLSPGLLATLPLLGVSNITRPAGGLVFTQTREEQGRSSSSDAGAPGRGGRGLLAGAPRSKNTKEAQTVRDLLNALIMPNRLRMAMMSHGQGLMASVVGQSVWENADEATEKRWCRFADYVHNFFEFPLGSDFASGRLSAAMSEGEMMTEIMSGLADKEKELVTRHVKEIVEAERFHAAIFSCQRRRSIKLAPGQEAPVDQTIAPIAIDKAFDYEKLNALTFHYIRPDAKGRSLMAWFNPILVGRLAVSTMAESVKKSAPRGMTKYCDHPQVVERFCEVILSTPALVRGSGSVVELKKGFGLSLPEWTVQASFEDPPTALVESLAKTIHGTRFVHTTVLGGLAPLTDPLKTRHDTSSASYLEVFGANRRTAEGKRRGVKTTGANVFAVLEHLGNELEGDAETRYMLQVRILFPFLQRLKQQNRAKDDIAF</sequence>
<feature type="region of interest" description="Disordered" evidence="1">
    <location>
        <begin position="82"/>
        <end position="119"/>
    </location>
</feature>
<accession>A0A0G4HXN7</accession>
<organism evidence="2">
    <name type="scientific">Chromera velia CCMP2878</name>
    <dbReference type="NCBI Taxonomy" id="1169474"/>
    <lineage>
        <taxon>Eukaryota</taxon>
        <taxon>Sar</taxon>
        <taxon>Alveolata</taxon>
        <taxon>Colpodellida</taxon>
        <taxon>Chromeraceae</taxon>
        <taxon>Chromera</taxon>
    </lineage>
</organism>
<reference evidence="2" key="1">
    <citation type="submission" date="2014-11" db="EMBL/GenBank/DDBJ databases">
        <authorList>
            <person name="Otto D Thomas"/>
            <person name="Naeem Raeece"/>
        </authorList>
    </citation>
    <scope>NUCLEOTIDE SEQUENCE</scope>
</reference>
<proteinExistence type="predicted"/>